<keyword evidence="1" id="KW-1133">Transmembrane helix</keyword>
<reference evidence="2" key="1">
    <citation type="submission" date="2020-06" db="EMBL/GenBank/DDBJ databases">
        <title>Unique genomic features of the anaerobic methanotrophic archaea.</title>
        <authorList>
            <person name="Chadwick G.L."/>
            <person name="Skennerton C.T."/>
            <person name="Laso-Perez R."/>
            <person name="Leu A.O."/>
            <person name="Speth D.R."/>
            <person name="Yu H."/>
            <person name="Morgan-Lang C."/>
            <person name="Hatzenpichler R."/>
            <person name="Goudeau D."/>
            <person name="Malmstrom R."/>
            <person name="Brazelton W.J."/>
            <person name="Woyke T."/>
            <person name="Hallam S.J."/>
            <person name="Tyson G.W."/>
            <person name="Wegener G."/>
            <person name="Boetius A."/>
            <person name="Orphan V."/>
        </authorList>
    </citation>
    <scope>NUCLEOTIDE SEQUENCE</scope>
</reference>
<proteinExistence type="predicted"/>
<protein>
    <submittedName>
        <fullName evidence="2">Uncharacterized protein</fullName>
    </submittedName>
</protein>
<evidence type="ECO:0000256" key="1">
    <source>
        <dbReference type="SAM" id="Phobius"/>
    </source>
</evidence>
<feature type="transmembrane region" description="Helical" evidence="1">
    <location>
        <begin position="6"/>
        <end position="27"/>
    </location>
</feature>
<keyword evidence="1" id="KW-0472">Membrane</keyword>
<organism evidence="2">
    <name type="scientific">Candidatus Methanogaster sp. ANME-2c ERB4</name>
    <dbReference type="NCBI Taxonomy" id="2759911"/>
    <lineage>
        <taxon>Archaea</taxon>
        <taxon>Methanobacteriati</taxon>
        <taxon>Methanobacteriota</taxon>
        <taxon>Stenosarchaea group</taxon>
        <taxon>Methanomicrobia</taxon>
        <taxon>Methanosarcinales</taxon>
        <taxon>ANME-2 cluster</taxon>
        <taxon>Candidatus Methanogasteraceae</taxon>
        <taxon>Candidatus Methanogaster</taxon>
    </lineage>
</organism>
<accession>A0A7G9Y3E5</accession>
<gene>
    <name evidence="2" type="ORF">MMHALIEK_00004</name>
</gene>
<dbReference type="EMBL" id="MT630749">
    <property type="protein sequence ID" value="QNO42529.1"/>
    <property type="molecule type" value="Genomic_DNA"/>
</dbReference>
<name>A0A7G9Y3E5_9EURY</name>
<sequence>MNKTCLIAIPGILALIAVYVVIALLLVKLLSSMDNPGPLPWSRCT</sequence>
<evidence type="ECO:0000313" key="2">
    <source>
        <dbReference type="EMBL" id="QNO42529.1"/>
    </source>
</evidence>
<keyword evidence="1" id="KW-0812">Transmembrane</keyword>
<dbReference type="AlphaFoldDB" id="A0A7G9Y3E5"/>